<dbReference type="Proteomes" id="UP000249422">
    <property type="component" value="Unassembled WGS sequence"/>
</dbReference>
<dbReference type="AlphaFoldDB" id="A0AAX1PNR5"/>
<proteinExistence type="predicted"/>
<evidence type="ECO:0000313" key="1">
    <source>
        <dbReference type="EMBL" id="RAJ09765.1"/>
    </source>
</evidence>
<protein>
    <submittedName>
        <fullName evidence="1">Uncharacterized protein</fullName>
    </submittedName>
</protein>
<sequence>MSQPKAPYYYKTGNDTYHWEKSCAKNHHPDAGWVKTDTKPAKEQCNECKAK</sequence>
<evidence type="ECO:0000313" key="2">
    <source>
        <dbReference type="Proteomes" id="UP000249422"/>
    </source>
</evidence>
<organism evidence="1 2">
    <name type="scientific">Aeromonas salmonicida</name>
    <dbReference type="NCBI Taxonomy" id="645"/>
    <lineage>
        <taxon>Bacteria</taxon>
        <taxon>Pseudomonadati</taxon>
        <taxon>Pseudomonadota</taxon>
        <taxon>Gammaproteobacteria</taxon>
        <taxon>Aeromonadales</taxon>
        <taxon>Aeromonadaceae</taxon>
        <taxon>Aeromonas</taxon>
    </lineage>
</organism>
<comment type="caution">
    <text evidence="1">The sequence shown here is derived from an EMBL/GenBank/DDBJ whole genome shotgun (WGS) entry which is preliminary data.</text>
</comment>
<dbReference type="EMBL" id="QLLM01000001">
    <property type="protein sequence ID" value="RAJ09765.1"/>
    <property type="molecule type" value="Genomic_DNA"/>
</dbReference>
<name>A0AAX1PNR5_AERSA</name>
<accession>A0AAX1PNR5</accession>
<gene>
    <name evidence="1" type="ORF">DEU50_101505</name>
</gene>
<reference evidence="1 2" key="1">
    <citation type="submission" date="2018-06" db="EMBL/GenBank/DDBJ databases">
        <title>Freshwater and sediment microbial communities from various areas in North America, analyzing microbe dynamics in response to fracking.</title>
        <authorList>
            <person name="Lamendella R."/>
        </authorList>
    </citation>
    <scope>NUCLEOTIDE SEQUENCE [LARGE SCALE GENOMIC DNA]</scope>
    <source>
        <strain evidence="1 2">17</strain>
    </source>
</reference>